<dbReference type="Proteomes" id="UP000095282">
    <property type="component" value="Unplaced"/>
</dbReference>
<dbReference type="InterPro" id="IPR012885">
    <property type="entry name" value="F-box_Sdz-33"/>
</dbReference>
<evidence type="ECO:0000313" key="2">
    <source>
        <dbReference type="Proteomes" id="UP000095282"/>
    </source>
</evidence>
<dbReference type="PANTHER" id="PTHR21503:SF52">
    <property type="entry name" value="F-BOX DOMAIN-CONTAINING PROTEIN"/>
    <property type="match status" value="1"/>
</dbReference>
<sequence length="313" mass="36505">MRRQIQLAGTKKFEFVIRFSCKFIRICTYSHLFDILLPPSSSFSGKEEEGGGKGDERRRMKCRIDRRMRKSNGEYDLLAQSTNAGKRQIEGWIEWNPREYMALIYHIGDVFNCPIVYFESSPQLPIAHFNSLVDWLVSRQDRIQTFEIGNLEMDEDTVKRTLEKITVTRVLGLFVQMCPGFEYNFKSQPTEIQFPCCPWFTLQSLLSISFCIIIRLWDPMLTNQDMNMFFEKWKRGEFSRLQYLFIQSDILDPSVSIAGIQPPIYDPNNTDLSEITIGLSNMGFRNGVEIRSDDGTRAMIKMESGDLRFIVRN</sequence>
<dbReference type="WBParaSite" id="Csp11.Scaffold623.g6310.t1">
    <property type="protein sequence ID" value="Csp11.Scaffold623.g6310.t1"/>
    <property type="gene ID" value="Csp11.Scaffold623.g6310"/>
</dbReference>
<accession>A0A1I7TIN1</accession>
<dbReference type="PANTHER" id="PTHR21503">
    <property type="entry name" value="F-BOX-CONTAINING HYPOTHETICAL PROTEIN C.ELEGANS"/>
    <property type="match status" value="1"/>
</dbReference>
<evidence type="ECO:0000259" key="1">
    <source>
        <dbReference type="Pfam" id="PF07735"/>
    </source>
</evidence>
<dbReference type="eggNOG" id="ENOG502TJ63">
    <property type="taxonomic scope" value="Eukaryota"/>
</dbReference>
<dbReference type="AlphaFoldDB" id="A0A1I7TIN1"/>
<name>A0A1I7TIN1_9PELO</name>
<feature type="domain" description="Sdz-33 F-box" evidence="1">
    <location>
        <begin position="197"/>
        <end position="245"/>
    </location>
</feature>
<protein>
    <submittedName>
        <fullName evidence="3">FBA_2 domain-containing protein</fullName>
    </submittedName>
</protein>
<keyword evidence="2" id="KW-1185">Reference proteome</keyword>
<evidence type="ECO:0000313" key="3">
    <source>
        <dbReference type="WBParaSite" id="Csp11.Scaffold623.g6310.t1"/>
    </source>
</evidence>
<proteinExistence type="predicted"/>
<organism evidence="2 3">
    <name type="scientific">Caenorhabditis tropicalis</name>
    <dbReference type="NCBI Taxonomy" id="1561998"/>
    <lineage>
        <taxon>Eukaryota</taxon>
        <taxon>Metazoa</taxon>
        <taxon>Ecdysozoa</taxon>
        <taxon>Nematoda</taxon>
        <taxon>Chromadorea</taxon>
        <taxon>Rhabditida</taxon>
        <taxon>Rhabditina</taxon>
        <taxon>Rhabditomorpha</taxon>
        <taxon>Rhabditoidea</taxon>
        <taxon>Rhabditidae</taxon>
        <taxon>Peloderinae</taxon>
        <taxon>Caenorhabditis</taxon>
    </lineage>
</organism>
<dbReference type="Pfam" id="PF07735">
    <property type="entry name" value="FBA_2"/>
    <property type="match status" value="1"/>
</dbReference>
<reference evidence="3" key="1">
    <citation type="submission" date="2016-11" db="UniProtKB">
        <authorList>
            <consortium name="WormBaseParasite"/>
        </authorList>
    </citation>
    <scope>IDENTIFICATION</scope>
</reference>